<evidence type="ECO:0000313" key="12">
    <source>
        <dbReference type="Proteomes" id="UP001239782"/>
    </source>
</evidence>
<feature type="transmembrane region" description="Helical" evidence="7">
    <location>
        <begin position="20"/>
        <end position="44"/>
    </location>
</feature>
<dbReference type="GO" id="GO:0005886">
    <property type="term" value="C:plasma membrane"/>
    <property type="evidence" value="ECO:0007669"/>
    <property type="project" value="UniProtKB-SubCell"/>
</dbReference>
<evidence type="ECO:0000256" key="5">
    <source>
        <dbReference type="ARBA" id="ARBA00022989"/>
    </source>
</evidence>
<dbReference type="KEGG" id="plei:Q9312_18550"/>
<dbReference type="AlphaFoldDB" id="A0AA51RTI8"/>
<protein>
    <recommendedName>
        <fullName evidence="7">Small-conductance mechanosensitive channel</fullName>
    </recommendedName>
</protein>
<keyword evidence="4 7" id="KW-0812">Transmembrane</keyword>
<feature type="transmembrane region" description="Helical" evidence="7">
    <location>
        <begin position="84"/>
        <end position="103"/>
    </location>
</feature>
<keyword evidence="3" id="KW-1003">Cell membrane</keyword>
<keyword evidence="12" id="KW-1185">Reference proteome</keyword>
<dbReference type="InterPro" id="IPR049278">
    <property type="entry name" value="MS_channel_C"/>
</dbReference>
<keyword evidence="7" id="KW-0813">Transport</keyword>
<comment type="subunit">
    <text evidence="7">Homoheptamer.</text>
</comment>
<evidence type="ECO:0000259" key="8">
    <source>
        <dbReference type="Pfam" id="PF00924"/>
    </source>
</evidence>
<comment type="caution">
    <text evidence="7">Lacks conserved residue(s) required for the propagation of feature annotation.</text>
</comment>
<comment type="similarity">
    <text evidence="2 7">Belongs to the MscS (TC 1.A.23) family.</text>
</comment>
<feature type="domain" description="Mechanosensitive ion channel transmembrane helices 2/3" evidence="10">
    <location>
        <begin position="63"/>
        <end position="104"/>
    </location>
</feature>
<dbReference type="InterPro" id="IPR011014">
    <property type="entry name" value="MscS_channel_TM-2"/>
</dbReference>
<feature type="transmembrane region" description="Helical" evidence="7">
    <location>
        <begin position="56"/>
        <end position="78"/>
    </location>
</feature>
<sequence>MTQFVQGMVDVAITWVQQNYLSVVMALLVFFIGKWIANLITKAVRTILTKAKVDPILVDFLSGIVKTVLILFVVVAALTQLGVATTSLVALIGAAGLAVGLALKDSLQNFASGVMLIMFKPFKAGDFVEAAGVTGVVEKIAIFSTIMRTGDNKEIIVPNGAIYGGTITNFSARPTRRVDMVFGIGYGDDIKKTKEVLARILAEDERILKDPAPVIAVSELGDSSVNFIVRPWVNSADYWNVYWDTHEKVKLTFDEEGISIPFPQMDVHLDKSDS</sequence>
<keyword evidence="7" id="KW-0997">Cell inner membrane</keyword>
<evidence type="ECO:0000256" key="7">
    <source>
        <dbReference type="RuleBase" id="RU369025"/>
    </source>
</evidence>
<keyword evidence="5 7" id="KW-1133">Transmembrane helix</keyword>
<dbReference type="InterPro" id="IPR045275">
    <property type="entry name" value="MscS_archaea/bacteria_type"/>
</dbReference>
<organism evidence="11 12">
    <name type="scientific">Pleionea litopenaei</name>
    <dbReference type="NCBI Taxonomy" id="3070815"/>
    <lineage>
        <taxon>Bacteria</taxon>
        <taxon>Pseudomonadati</taxon>
        <taxon>Pseudomonadota</taxon>
        <taxon>Gammaproteobacteria</taxon>
        <taxon>Oceanospirillales</taxon>
        <taxon>Pleioneaceae</taxon>
        <taxon>Pleionea</taxon>
    </lineage>
</organism>
<dbReference type="SUPFAM" id="SSF82861">
    <property type="entry name" value="Mechanosensitive channel protein MscS (YggB), transmembrane region"/>
    <property type="match status" value="1"/>
</dbReference>
<dbReference type="PANTHER" id="PTHR30221:SF1">
    <property type="entry name" value="SMALL-CONDUCTANCE MECHANOSENSITIVE CHANNEL"/>
    <property type="match status" value="1"/>
</dbReference>
<evidence type="ECO:0000256" key="2">
    <source>
        <dbReference type="ARBA" id="ARBA00008017"/>
    </source>
</evidence>
<dbReference type="Pfam" id="PF00924">
    <property type="entry name" value="MS_channel_2nd"/>
    <property type="match status" value="1"/>
</dbReference>
<dbReference type="InterPro" id="IPR023408">
    <property type="entry name" value="MscS_beta-dom_sf"/>
</dbReference>
<accession>A0AA51RTI8</accession>
<dbReference type="Pfam" id="PF21082">
    <property type="entry name" value="MS_channel_3rd"/>
    <property type="match status" value="1"/>
</dbReference>
<dbReference type="SUPFAM" id="SSF50182">
    <property type="entry name" value="Sm-like ribonucleoproteins"/>
    <property type="match status" value="1"/>
</dbReference>
<evidence type="ECO:0000259" key="9">
    <source>
        <dbReference type="Pfam" id="PF21082"/>
    </source>
</evidence>
<keyword evidence="7" id="KW-0407">Ion channel</keyword>
<dbReference type="RefSeq" id="WP_309202349.1">
    <property type="nucleotide sequence ID" value="NZ_CP133548.1"/>
</dbReference>
<evidence type="ECO:0000256" key="4">
    <source>
        <dbReference type="ARBA" id="ARBA00022692"/>
    </source>
</evidence>
<dbReference type="InterPro" id="IPR049142">
    <property type="entry name" value="MS_channel_1st"/>
</dbReference>
<evidence type="ECO:0000256" key="6">
    <source>
        <dbReference type="ARBA" id="ARBA00023136"/>
    </source>
</evidence>
<evidence type="ECO:0000313" key="11">
    <source>
        <dbReference type="EMBL" id="WMS87209.1"/>
    </source>
</evidence>
<dbReference type="InterPro" id="IPR010920">
    <property type="entry name" value="LSM_dom_sf"/>
</dbReference>
<proteinExistence type="inferred from homology"/>
<dbReference type="PANTHER" id="PTHR30221">
    <property type="entry name" value="SMALL-CONDUCTANCE MECHANOSENSITIVE CHANNEL"/>
    <property type="match status" value="1"/>
</dbReference>
<reference evidence="11 12" key="1">
    <citation type="submission" date="2023-08" db="EMBL/GenBank/DDBJ databases">
        <title>Pleionea litopenaei sp. nov., isolated from stomach of juvenile Litopenaeus vannamei.</title>
        <authorList>
            <person name="Rho A.M."/>
            <person name="Hwang C.Y."/>
        </authorList>
    </citation>
    <scope>NUCLEOTIDE SEQUENCE [LARGE SCALE GENOMIC DNA]</scope>
    <source>
        <strain evidence="11 12">HL-JVS1</strain>
    </source>
</reference>
<comment type="subcellular location">
    <subcellularLocation>
        <location evidence="7">Cell inner membrane</location>
        <topology evidence="7">Multi-pass membrane protein</topology>
    </subcellularLocation>
    <subcellularLocation>
        <location evidence="1">Cell membrane</location>
        <topology evidence="1">Multi-pass membrane protein</topology>
    </subcellularLocation>
</comment>
<feature type="domain" description="Mechanosensitive ion channel MscS C-terminal" evidence="9">
    <location>
        <begin position="178"/>
        <end position="260"/>
    </location>
</feature>
<evidence type="ECO:0000256" key="1">
    <source>
        <dbReference type="ARBA" id="ARBA00004651"/>
    </source>
</evidence>
<gene>
    <name evidence="11" type="ORF">Q9312_18550</name>
</gene>
<dbReference type="Pfam" id="PF21088">
    <property type="entry name" value="MS_channel_1st"/>
    <property type="match status" value="1"/>
</dbReference>
<evidence type="ECO:0000256" key="3">
    <source>
        <dbReference type="ARBA" id="ARBA00022475"/>
    </source>
</evidence>
<dbReference type="Pfam" id="PF05552">
    <property type="entry name" value="MS_channel_1st_1"/>
    <property type="match status" value="1"/>
</dbReference>
<evidence type="ECO:0000259" key="10">
    <source>
        <dbReference type="Pfam" id="PF21088"/>
    </source>
</evidence>
<dbReference type="Proteomes" id="UP001239782">
    <property type="component" value="Chromosome"/>
</dbReference>
<dbReference type="GO" id="GO:0008381">
    <property type="term" value="F:mechanosensitive monoatomic ion channel activity"/>
    <property type="evidence" value="ECO:0007669"/>
    <property type="project" value="InterPro"/>
</dbReference>
<keyword evidence="6 7" id="KW-0472">Membrane</keyword>
<name>A0AA51RTI8_9GAMM</name>
<dbReference type="Gene3D" id="3.30.70.100">
    <property type="match status" value="1"/>
</dbReference>
<dbReference type="EMBL" id="CP133548">
    <property type="protein sequence ID" value="WMS87209.1"/>
    <property type="molecule type" value="Genomic_DNA"/>
</dbReference>
<comment type="function">
    <text evidence="7">Mechanosensitive channel that participates in the regulation of osmotic pressure changes within the cell, opening in response to stretch forces in the membrane lipid bilayer, without the need for other proteins. Contributes to normal resistance to hypoosmotic shock. Forms an ion channel of 1.0 nanosiemens conductance with a slight preference for anions.</text>
</comment>
<feature type="domain" description="Mechanosensitive ion channel MscS" evidence="8">
    <location>
        <begin position="105"/>
        <end position="171"/>
    </location>
</feature>
<dbReference type="InterPro" id="IPR011066">
    <property type="entry name" value="MscS_channel_C_sf"/>
</dbReference>
<dbReference type="SUPFAM" id="SSF82689">
    <property type="entry name" value="Mechanosensitive channel protein MscS (YggB), C-terminal domain"/>
    <property type="match status" value="1"/>
</dbReference>
<dbReference type="InterPro" id="IPR006685">
    <property type="entry name" value="MscS_channel_2nd"/>
</dbReference>
<dbReference type="Gene3D" id="1.10.287.1260">
    <property type="match status" value="1"/>
</dbReference>
<dbReference type="InterPro" id="IPR008910">
    <property type="entry name" value="MSC_TM_helix"/>
</dbReference>
<keyword evidence="7" id="KW-0406">Ion transport</keyword>
<dbReference type="Gene3D" id="2.30.30.60">
    <property type="match status" value="1"/>
</dbReference>